<reference evidence="2 3" key="1">
    <citation type="journal article" date="2020" name="J. Phycol.">
        <title>Comparative genome analysis reveals Cyanidiococcus gen. nov., a new extremophilic red algal genus sister to Cyanidioschyzon (Cyanidioschyzonaceae, Rhodophyta).</title>
        <authorList>
            <person name="Liu S.-L."/>
            <person name="Chiang Y.-R."/>
            <person name="Yoon H.S."/>
            <person name="Fu H.-Y."/>
        </authorList>
    </citation>
    <scope>NUCLEOTIDE SEQUENCE [LARGE SCALE GENOMIC DNA]</scope>
    <source>
        <strain evidence="2 3">THAL066</strain>
    </source>
</reference>
<name>A0A7J7IPC3_9RHOD</name>
<dbReference type="Proteomes" id="UP000530660">
    <property type="component" value="Unassembled WGS sequence"/>
</dbReference>
<dbReference type="PRINTS" id="PR00111">
    <property type="entry name" value="ABHYDROLASE"/>
</dbReference>
<dbReference type="GO" id="GO:0016787">
    <property type="term" value="F:hydrolase activity"/>
    <property type="evidence" value="ECO:0007669"/>
    <property type="project" value="UniProtKB-KW"/>
</dbReference>
<protein>
    <submittedName>
        <fullName evidence="2">Alpha beta hydrolase</fullName>
    </submittedName>
</protein>
<dbReference type="AlphaFoldDB" id="A0A7J7IPC3"/>
<comment type="caution">
    <text evidence="2">The sequence shown here is derived from an EMBL/GenBank/DDBJ whole genome shotgun (WGS) entry which is preliminary data.</text>
</comment>
<dbReference type="PANTHER" id="PTHR43689:SF8">
    <property type="entry name" value="ALPHA_BETA-HYDROLASES SUPERFAMILY PROTEIN"/>
    <property type="match status" value="1"/>
</dbReference>
<dbReference type="InterPro" id="IPR029058">
    <property type="entry name" value="AB_hydrolase_fold"/>
</dbReference>
<keyword evidence="2" id="KW-0378">Hydrolase</keyword>
<dbReference type="PANTHER" id="PTHR43689">
    <property type="entry name" value="HYDROLASE"/>
    <property type="match status" value="1"/>
</dbReference>
<feature type="domain" description="AB hydrolase-1" evidence="1">
    <location>
        <begin position="124"/>
        <end position="379"/>
    </location>
</feature>
<accession>A0A7J7IPC3</accession>
<sequence>MAFGMAYGWPLLKCTGCVSRQVTATTRRPPAHCLRDSYSSHKRLSCRHGESELTSTAPLGQDELTDRTVKNTRPAFLPPEAVAAVQDKQALQMLQRIQRLDDDETICFYTGDPANIGDASRPALVLVHGFDSSSLEFRYLIPALEKLLPPHLRLFAVDVLGWGFGARPAGADYGPNGKRAHLQRFLRRVVDGESATRAPVFMAGASLGGAVVADYFLRTPPTEQARIQSVIFIDAQLFVDGKAFRWLVTPLDYLGLAILRSKALRRWANRLAFYRPELLATEDAMLIGRLHCLTSGWMEASRSFLRANGYTLSADLPKLAQLRLPVLAIWGAQDRIVPVDTLERLRSLYCEQGCESLLHVVLIPECGHLPHLERPEAVAVAIDGYLRRSLDML</sequence>
<dbReference type="OrthoDB" id="4870at2759"/>
<keyword evidence="3" id="KW-1185">Reference proteome</keyword>
<organism evidence="2 3">
    <name type="scientific">Cyanidiococcus yangmingshanensis</name>
    <dbReference type="NCBI Taxonomy" id="2690220"/>
    <lineage>
        <taxon>Eukaryota</taxon>
        <taxon>Rhodophyta</taxon>
        <taxon>Bangiophyceae</taxon>
        <taxon>Cyanidiales</taxon>
        <taxon>Cyanidiaceae</taxon>
        <taxon>Cyanidiococcus</taxon>
    </lineage>
</organism>
<evidence type="ECO:0000313" key="3">
    <source>
        <dbReference type="Proteomes" id="UP000530660"/>
    </source>
</evidence>
<dbReference type="EMBL" id="VWRR01000003">
    <property type="protein sequence ID" value="KAF6004377.1"/>
    <property type="molecule type" value="Genomic_DNA"/>
</dbReference>
<dbReference type="SUPFAM" id="SSF53474">
    <property type="entry name" value="alpha/beta-Hydrolases"/>
    <property type="match status" value="1"/>
</dbReference>
<evidence type="ECO:0000313" key="2">
    <source>
        <dbReference type="EMBL" id="KAF6004377.1"/>
    </source>
</evidence>
<gene>
    <name evidence="2" type="primary">ABHD6_3</name>
    <name evidence="2" type="ORF">F1559_001127</name>
</gene>
<dbReference type="Pfam" id="PF12697">
    <property type="entry name" value="Abhydrolase_6"/>
    <property type="match status" value="1"/>
</dbReference>
<evidence type="ECO:0000259" key="1">
    <source>
        <dbReference type="Pfam" id="PF12697"/>
    </source>
</evidence>
<dbReference type="InterPro" id="IPR000073">
    <property type="entry name" value="AB_hydrolase_1"/>
</dbReference>
<dbReference type="Gene3D" id="3.40.50.1820">
    <property type="entry name" value="alpha/beta hydrolase"/>
    <property type="match status" value="1"/>
</dbReference>
<proteinExistence type="predicted"/>